<feature type="domain" description="F5/8 type C" evidence="2">
    <location>
        <begin position="370"/>
        <end position="521"/>
    </location>
</feature>
<evidence type="ECO:0000259" key="2">
    <source>
        <dbReference type="PROSITE" id="PS50022"/>
    </source>
</evidence>
<keyword evidence="4" id="KW-1185">Reference proteome</keyword>
<dbReference type="Pfam" id="PF00754">
    <property type="entry name" value="F5_F8_type_C"/>
    <property type="match status" value="3"/>
</dbReference>
<proteinExistence type="predicted"/>
<feature type="domain" description="F5/8 type C" evidence="2">
    <location>
        <begin position="51"/>
        <end position="204"/>
    </location>
</feature>
<dbReference type="CDD" id="cd00057">
    <property type="entry name" value="FA58C"/>
    <property type="match status" value="3"/>
</dbReference>
<protein>
    <recommendedName>
        <fullName evidence="2">F5/8 type C domain-containing protein</fullName>
    </recommendedName>
</protein>
<evidence type="ECO:0000313" key="4">
    <source>
        <dbReference type="Proteomes" id="UP000001593"/>
    </source>
</evidence>
<dbReference type="Gene3D" id="2.60.120.260">
    <property type="entry name" value="Galactose-binding domain-like"/>
    <property type="match status" value="4"/>
</dbReference>
<organism evidence="3 4">
    <name type="scientific">Nematostella vectensis</name>
    <name type="common">Starlet sea anemone</name>
    <dbReference type="NCBI Taxonomy" id="45351"/>
    <lineage>
        <taxon>Eukaryota</taxon>
        <taxon>Metazoa</taxon>
        <taxon>Cnidaria</taxon>
        <taxon>Anthozoa</taxon>
        <taxon>Hexacorallia</taxon>
        <taxon>Actiniaria</taxon>
        <taxon>Edwardsiidae</taxon>
        <taxon>Nematostella</taxon>
    </lineage>
</organism>
<dbReference type="FunCoup" id="A7RK22">
    <property type="interactions" value="31"/>
</dbReference>
<dbReference type="InterPro" id="IPR000421">
    <property type="entry name" value="FA58C"/>
</dbReference>
<dbReference type="PROSITE" id="PS01285">
    <property type="entry name" value="FA58C_1"/>
    <property type="match status" value="2"/>
</dbReference>
<feature type="region of interest" description="Disordered" evidence="1">
    <location>
        <begin position="231"/>
        <end position="260"/>
    </location>
</feature>
<accession>A7RK22</accession>
<dbReference type="AlphaFoldDB" id="A7RK22"/>
<name>A7RK22_NEMVE</name>
<dbReference type="InterPro" id="IPR008979">
    <property type="entry name" value="Galactose-bd-like_sf"/>
</dbReference>
<gene>
    <name evidence="3" type="ORF">NEMVEDRAFT_v1g84403</name>
</gene>
<dbReference type="eggNOG" id="ENOG502QVK3">
    <property type="taxonomic scope" value="Eukaryota"/>
</dbReference>
<feature type="domain" description="F5/8 type C" evidence="2">
    <location>
        <begin position="213"/>
        <end position="364"/>
    </location>
</feature>
<sequence length="532" mass="62296">VFRGNRDKNTIVKNKFRRALLCRYVRIHPHTWRGTIALRAELYGIRLGMYTRSLALGVEDGRIPSRAFSASSVWDRNHGASNARLNAVKRGSRTGAWSSRVLRRGQWLQVDVGSVARITGVATQGRQDHNQWVTRYSLAYSKDGIRFKSYRGRNGKTLVFRGNSDRNTIVFNRISNPSLVARYVRFVAVSWRSHISMRVELYGKRTDLSPIGGNQQPLGVEDRKVPNNAITASSEFDPDHGAKYGRLNNRRRGRARGGWSAKKNARGQWIQVRLRRRTTITAILTQGRQDNDQWVKTYTIKYSSNGKNFKPYTVRGRVRVFLANGDRNTVVDRTLRPPILAKYVRVYPRTWHGHISMRIELKGRRLLRRPRPQPSGISNGRLPNKYITASSEWDRFHAAWLARLHRKKKGRYVGAWSSRINNRRQWIQVDLRGYKKIYKIVTQGRHDANQWVTSFKVRYSQNKRHWTWFKTKSRTVVFRGNRDRHSLKVNAFNPPFTARYVRVYPRTWHRHISLRLELYVVRACKSLKWRKP</sequence>
<evidence type="ECO:0000256" key="1">
    <source>
        <dbReference type="SAM" id="MobiDB-lite"/>
    </source>
</evidence>
<dbReference type="PhylomeDB" id="A7RK22"/>
<dbReference type="FunFam" id="2.60.120.260:FF:000016">
    <property type="entry name" value="Contactin-associated protein-like 4 isoform 1"/>
    <property type="match status" value="3"/>
</dbReference>
<dbReference type="EMBL" id="DS469515">
    <property type="protein sequence ID" value="EDO48090.1"/>
    <property type="molecule type" value="Genomic_DNA"/>
</dbReference>
<dbReference type="PANTHER" id="PTHR24543:SF325">
    <property type="entry name" value="F5_8 TYPE C DOMAIN-CONTAINING PROTEIN"/>
    <property type="match status" value="1"/>
</dbReference>
<dbReference type="PROSITE" id="PS50022">
    <property type="entry name" value="FA58C_3"/>
    <property type="match status" value="4"/>
</dbReference>
<reference evidence="3 4" key="1">
    <citation type="journal article" date="2007" name="Science">
        <title>Sea anemone genome reveals ancestral eumetazoan gene repertoire and genomic organization.</title>
        <authorList>
            <person name="Putnam N.H."/>
            <person name="Srivastava M."/>
            <person name="Hellsten U."/>
            <person name="Dirks B."/>
            <person name="Chapman J."/>
            <person name="Salamov A."/>
            <person name="Terry A."/>
            <person name="Shapiro H."/>
            <person name="Lindquist E."/>
            <person name="Kapitonov V.V."/>
            <person name="Jurka J."/>
            <person name="Genikhovich G."/>
            <person name="Grigoriev I.V."/>
            <person name="Lucas S.M."/>
            <person name="Steele R.E."/>
            <person name="Finnerty J.R."/>
            <person name="Technau U."/>
            <person name="Martindale M.Q."/>
            <person name="Rokhsar D.S."/>
        </authorList>
    </citation>
    <scope>NUCLEOTIDE SEQUENCE [LARGE SCALE GENOMIC DNA]</scope>
    <source>
        <strain evidence="4">CH2 X CH6</strain>
    </source>
</reference>
<dbReference type="Proteomes" id="UP000001593">
    <property type="component" value="Unassembled WGS sequence"/>
</dbReference>
<dbReference type="HOGENOM" id="CLU_028140_0_0_1"/>
<feature type="non-terminal residue" evidence="3">
    <location>
        <position position="1"/>
    </location>
</feature>
<feature type="domain" description="F5/8 type C" evidence="2">
    <location>
        <begin position="1"/>
        <end position="45"/>
    </location>
</feature>
<dbReference type="SUPFAM" id="SSF49785">
    <property type="entry name" value="Galactose-binding domain-like"/>
    <property type="match status" value="4"/>
</dbReference>
<evidence type="ECO:0000313" key="3">
    <source>
        <dbReference type="EMBL" id="EDO48090.1"/>
    </source>
</evidence>
<dbReference type="PANTHER" id="PTHR24543">
    <property type="entry name" value="MULTICOPPER OXIDASE-RELATED"/>
    <property type="match status" value="1"/>
</dbReference>
<dbReference type="SMART" id="SM00231">
    <property type="entry name" value="FA58C"/>
    <property type="match status" value="3"/>
</dbReference>
<dbReference type="InParanoid" id="A7RK22"/>